<dbReference type="AlphaFoldDB" id="A0A330LPC5"/>
<accession>A0A330LPC5</accession>
<dbReference type="KEGG" id="mya:MORIYA_1578"/>
<sequence length="31" mass="3582">MITSYKAYKTDKLETESLCFVLYDGVVIYTS</sequence>
<evidence type="ECO:0000313" key="1">
    <source>
        <dbReference type="EMBL" id="SQD78056.1"/>
    </source>
</evidence>
<dbReference type="EMBL" id="LS483250">
    <property type="protein sequence ID" value="SQD78056.1"/>
    <property type="molecule type" value="Genomic_DNA"/>
</dbReference>
<name>A0A330LPC5_9GAMM</name>
<organism evidence="1 2">
    <name type="scientific">Moritella yayanosii</name>
    <dbReference type="NCBI Taxonomy" id="69539"/>
    <lineage>
        <taxon>Bacteria</taxon>
        <taxon>Pseudomonadati</taxon>
        <taxon>Pseudomonadota</taxon>
        <taxon>Gammaproteobacteria</taxon>
        <taxon>Alteromonadales</taxon>
        <taxon>Moritellaceae</taxon>
        <taxon>Moritella</taxon>
    </lineage>
</organism>
<dbReference type="Proteomes" id="UP000250163">
    <property type="component" value="Chromosome MORIYA"/>
</dbReference>
<keyword evidence="2" id="KW-1185">Reference proteome</keyword>
<proteinExistence type="predicted"/>
<evidence type="ECO:0000313" key="2">
    <source>
        <dbReference type="Proteomes" id="UP000250163"/>
    </source>
</evidence>
<reference evidence="2" key="1">
    <citation type="submission" date="2018-05" db="EMBL/GenBank/DDBJ databases">
        <authorList>
            <person name="Cea G.-C."/>
            <person name="William W."/>
        </authorList>
    </citation>
    <scope>NUCLEOTIDE SEQUENCE [LARGE SCALE GENOMIC DNA]</scope>
    <source>
        <strain evidence="2">DB21MT 5</strain>
    </source>
</reference>
<protein>
    <submittedName>
        <fullName evidence="1">Uncharacterized protein</fullName>
    </submittedName>
</protein>
<gene>
    <name evidence="1" type="ORF">MORIYA_1578</name>
</gene>